<protein>
    <recommendedName>
        <fullName evidence="3">Nucleolar protein 16</fullName>
    </recommendedName>
</protein>
<dbReference type="OrthoDB" id="285729at2759"/>
<evidence type="ECO:0000313" key="6">
    <source>
        <dbReference type="EMBL" id="KYQ92619.1"/>
    </source>
</evidence>
<evidence type="ECO:0000256" key="5">
    <source>
        <dbReference type="SAM" id="MobiDB-lite"/>
    </source>
</evidence>
<dbReference type="PANTHER" id="PTHR13243">
    <property type="entry name" value="HSPC111 PROTEIN-RELATED"/>
    <property type="match status" value="1"/>
</dbReference>
<dbReference type="InParanoid" id="A0A151ZFD3"/>
<gene>
    <name evidence="6" type="ORF">DLAC_06615</name>
</gene>
<dbReference type="OMA" id="HKLNFYQ"/>
<dbReference type="EMBL" id="LODT01000029">
    <property type="protein sequence ID" value="KYQ92619.1"/>
    <property type="molecule type" value="Genomic_DNA"/>
</dbReference>
<organism evidence="6 7">
    <name type="scientific">Tieghemostelium lacteum</name>
    <name type="common">Slime mold</name>
    <name type="synonym">Dictyostelium lacteum</name>
    <dbReference type="NCBI Taxonomy" id="361077"/>
    <lineage>
        <taxon>Eukaryota</taxon>
        <taxon>Amoebozoa</taxon>
        <taxon>Evosea</taxon>
        <taxon>Eumycetozoa</taxon>
        <taxon>Dictyostelia</taxon>
        <taxon>Dictyosteliales</taxon>
        <taxon>Raperosteliaceae</taxon>
        <taxon>Tieghemostelium</taxon>
    </lineage>
</organism>
<evidence type="ECO:0000256" key="4">
    <source>
        <dbReference type="ARBA" id="ARBA00023242"/>
    </source>
</evidence>
<dbReference type="InterPro" id="IPR019002">
    <property type="entry name" value="Ribosome_biogenesis_Nop16"/>
</dbReference>
<feature type="compositionally biased region" description="Basic and acidic residues" evidence="5">
    <location>
        <begin position="153"/>
        <end position="179"/>
    </location>
</feature>
<dbReference type="Pfam" id="PF09420">
    <property type="entry name" value="Nop16"/>
    <property type="match status" value="1"/>
</dbReference>
<sequence>MGHKIKPGAKCGNKYKKMKWGTNQILNNAPKDRWDKSKTLLENFSLMGLKLTHKRHDLTQVSLDKLGMKADPIKLKIKEAAPKGVSPLSWNDQHYYRELMLKHGDKYDKMQMDIKLNNRQLTAKELEKGCRKFIVLYGHPLVTDITFDQYQEQQEKEKKEQEEKERQQKEKEEKEEKARQLKLKQQQQKSNITDNKKGTSKQISTPAAAKSKQQASSSSIKIQKTPISKPKETVIIKKKK</sequence>
<feature type="compositionally biased region" description="Basic and acidic residues" evidence="5">
    <location>
        <begin position="229"/>
        <end position="240"/>
    </location>
</feature>
<evidence type="ECO:0000256" key="1">
    <source>
        <dbReference type="ARBA" id="ARBA00004604"/>
    </source>
</evidence>
<name>A0A151ZFD3_TIELA</name>
<evidence type="ECO:0000313" key="7">
    <source>
        <dbReference type="Proteomes" id="UP000076078"/>
    </source>
</evidence>
<comment type="subcellular location">
    <subcellularLocation>
        <location evidence="1">Nucleus</location>
        <location evidence="1">Nucleolus</location>
    </subcellularLocation>
</comment>
<evidence type="ECO:0000256" key="2">
    <source>
        <dbReference type="ARBA" id="ARBA00008479"/>
    </source>
</evidence>
<dbReference type="Proteomes" id="UP000076078">
    <property type="component" value="Unassembled WGS sequence"/>
</dbReference>
<dbReference type="STRING" id="361077.A0A151ZFD3"/>
<comment type="similarity">
    <text evidence="2">Belongs to the NOP16 family.</text>
</comment>
<keyword evidence="4" id="KW-0539">Nucleus</keyword>
<feature type="region of interest" description="Disordered" evidence="5">
    <location>
        <begin position="153"/>
        <end position="240"/>
    </location>
</feature>
<accession>A0A151ZFD3</accession>
<feature type="compositionally biased region" description="Low complexity" evidence="5">
    <location>
        <begin position="207"/>
        <end position="224"/>
    </location>
</feature>
<dbReference type="GO" id="GO:0005730">
    <property type="term" value="C:nucleolus"/>
    <property type="evidence" value="ECO:0007669"/>
    <property type="project" value="UniProtKB-SubCell"/>
</dbReference>
<keyword evidence="7" id="KW-1185">Reference proteome</keyword>
<dbReference type="AlphaFoldDB" id="A0A151ZFD3"/>
<evidence type="ECO:0000256" key="3">
    <source>
        <dbReference type="ARBA" id="ARBA00015522"/>
    </source>
</evidence>
<reference evidence="6 7" key="1">
    <citation type="submission" date="2015-12" db="EMBL/GenBank/DDBJ databases">
        <title>Dictyostelia acquired genes for synthesis and detection of signals that induce cell-type specialization by lateral gene transfer from prokaryotes.</title>
        <authorList>
            <person name="Gloeckner G."/>
            <person name="Schaap P."/>
        </authorList>
    </citation>
    <scope>NUCLEOTIDE SEQUENCE [LARGE SCALE GENOMIC DNA]</scope>
    <source>
        <strain evidence="6 7">TK</strain>
    </source>
</reference>
<dbReference type="GO" id="GO:0042273">
    <property type="term" value="P:ribosomal large subunit biogenesis"/>
    <property type="evidence" value="ECO:0007669"/>
    <property type="project" value="TreeGrafter"/>
</dbReference>
<proteinExistence type="inferred from homology"/>
<comment type="caution">
    <text evidence="6">The sequence shown here is derived from an EMBL/GenBank/DDBJ whole genome shotgun (WGS) entry which is preliminary data.</text>
</comment>
<dbReference type="PANTHER" id="PTHR13243:SF1">
    <property type="entry name" value="NUCLEOLAR PROTEIN 16"/>
    <property type="match status" value="1"/>
</dbReference>